<reference evidence="3" key="1">
    <citation type="submission" date="2018-05" db="EMBL/GenBank/DDBJ databases">
        <authorList>
            <person name="Lanie J.A."/>
            <person name="Ng W.-L."/>
            <person name="Kazmierczak K.M."/>
            <person name="Andrzejewski T.M."/>
            <person name="Davidsen T.M."/>
            <person name="Wayne K.J."/>
            <person name="Tettelin H."/>
            <person name="Glass J.I."/>
            <person name="Rusch D."/>
            <person name="Podicherti R."/>
            <person name="Tsui H.-C.T."/>
            <person name="Winkler M.E."/>
        </authorList>
    </citation>
    <scope>NUCLEOTIDE SEQUENCE</scope>
</reference>
<sequence>MQKHMHVAVLCAREVVPLVEAMAAGDNDAIRKCRAEIDRLEHEADEIKHEIRSHMPRRFLMATDRRTMLEILAGQDAIADVSQDIAELADQRGMHLPEGLHEHVLVLTRRVVAACEQGQRIIDELDELVETGFGDSEVGRVEEMMLELGRLESETDADFDRTARALFAMEKELGVATFFWYQIILWISNLADIAERVGNRFRILIAT</sequence>
<keyword evidence="2" id="KW-0175">Coiled coil</keyword>
<dbReference type="InterPro" id="IPR002727">
    <property type="entry name" value="DUF47"/>
</dbReference>
<dbReference type="InterPro" id="IPR018445">
    <property type="entry name" value="Put_Phosphate_transp_reg"/>
</dbReference>
<comment type="similarity">
    <text evidence="1">Belongs to the UPF0111 family.</text>
</comment>
<dbReference type="InterPro" id="IPR038078">
    <property type="entry name" value="PhoU-like_sf"/>
</dbReference>
<protein>
    <recommendedName>
        <fullName evidence="4">PhoU domain-containing protein</fullName>
    </recommendedName>
</protein>
<dbReference type="NCBIfam" id="TIGR00153">
    <property type="entry name" value="TIGR00153 family protein"/>
    <property type="match status" value="1"/>
</dbReference>
<dbReference type="EMBL" id="UINC01000623">
    <property type="protein sequence ID" value="SUZ58489.1"/>
    <property type="molecule type" value="Genomic_DNA"/>
</dbReference>
<evidence type="ECO:0008006" key="4">
    <source>
        <dbReference type="Google" id="ProtNLM"/>
    </source>
</evidence>
<dbReference type="AlphaFoldDB" id="A0A381NWA0"/>
<dbReference type="SUPFAM" id="SSF109755">
    <property type="entry name" value="PhoU-like"/>
    <property type="match status" value="1"/>
</dbReference>
<evidence type="ECO:0000256" key="2">
    <source>
        <dbReference type="SAM" id="Coils"/>
    </source>
</evidence>
<dbReference type="Gene3D" id="1.20.58.220">
    <property type="entry name" value="Phosphate transport system protein phou homolog 2, domain 2"/>
    <property type="match status" value="1"/>
</dbReference>
<gene>
    <name evidence="3" type="ORF">METZ01_LOCUS11343</name>
</gene>
<evidence type="ECO:0000256" key="1">
    <source>
        <dbReference type="ARBA" id="ARBA00008591"/>
    </source>
</evidence>
<accession>A0A381NWA0</accession>
<evidence type="ECO:0000313" key="3">
    <source>
        <dbReference type="EMBL" id="SUZ58489.1"/>
    </source>
</evidence>
<dbReference type="Pfam" id="PF01865">
    <property type="entry name" value="PhoU_div"/>
    <property type="match status" value="1"/>
</dbReference>
<dbReference type="PANTHER" id="PTHR36536:SF3">
    <property type="entry name" value="UPF0111 PROTEIN HI_1603"/>
    <property type="match status" value="1"/>
</dbReference>
<feature type="coiled-coil region" evidence="2">
    <location>
        <begin position="23"/>
        <end position="50"/>
    </location>
</feature>
<dbReference type="PANTHER" id="PTHR36536">
    <property type="entry name" value="UPF0111 PROTEIN HI_1603"/>
    <property type="match status" value="1"/>
</dbReference>
<name>A0A381NWA0_9ZZZZ</name>
<organism evidence="3">
    <name type="scientific">marine metagenome</name>
    <dbReference type="NCBI Taxonomy" id="408172"/>
    <lineage>
        <taxon>unclassified sequences</taxon>
        <taxon>metagenomes</taxon>
        <taxon>ecological metagenomes</taxon>
    </lineage>
</organism>
<proteinExistence type="inferred from homology"/>